<dbReference type="EMBL" id="LRGB01000642">
    <property type="protein sequence ID" value="KZS17128.1"/>
    <property type="molecule type" value="Genomic_DNA"/>
</dbReference>
<evidence type="ECO:0000313" key="1">
    <source>
        <dbReference type="EMBL" id="KZS17128.1"/>
    </source>
</evidence>
<reference evidence="1 2" key="1">
    <citation type="submission" date="2016-03" db="EMBL/GenBank/DDBJ databases">
        <title>EvidentialGene: Evidence-directed Construction of Genes on Genomes.</title>
        <authorList>
            <person name="Gilbert D.G."/>
            <person name="Choi J.-H."/>
            <person name="Mockaitis K."/>
            <person name="Colbourne J."/>
            <person name="Pfrender M."/>
        </authorList>
    </citation>
    <scope>NUCLEOTIDE SEQUENCE [LARGE SCALE GENOMIC DNA]</scope>
    <source>
        <strain evidence="1 2">Xinb3</strain>
        <tissue evidence="1">Complete organism</tissue>
    </source>
</reference>
<gene>
    <name evidence="1" type="ORF">APZ42_016694</name>
</gene>
<dbReference type="Proteomes" id="UP000076858">
    <property type="component" value="Unassembled WGS sequence"/>
</dbReference>
<protein>
    <submittedName>
        <fullName evidence="1">Uncharacterized protein</fullName>
    </submittedName>
</protein>
<name>A0A165A3C8_9CRUS</name>
<proteinExistence type="predicted"/>
<accession>A0A165A3C8</accession>
<sequence>MRALDCSRVKKRLKSKSTLESFPADKSRLFRLPNGKRPAAEMEGIVSANASIPPNIRMGENKATP</sequence>
<comment type="caution">
    <text evidence="1">The sequence shown here is derived from an EMBL/GenBank/DDBJ whole genome shotgun (WGS) entry which is preliminary data.</text>
</comment>
<dbReference type="AlphaFoldDB" id="A0A165A3C8"/>
<evidence type="ECO:0000313" key="2">
    <source>
        <dbReference type="Proteomes" id="UP000076858"/>
    </source>
</evidence>
<keyword evidence="2" id="KW-1185">Reference proteome</keyword>
<organism evidence="1 2">
    <name type="scientific">Daphnia magna</name>
    <dbReference type="NCBI Taxonomy" id="35525"/>
    <lineage>
        <taxon>Eukaryota</taxon>
        <taxon>Metazoa</taxon>
        <taxon>Ecdysozoa</taxon>
        <taxon>Arthropoda</taxon>
        <taxon>Crustacea</taxon>
        <taxon>Branchiopoda</taxon>
        <taxon>Diplostraca</taxon>
        <taxon>Cladocera</taxon>
        <taxon>Anomopoda</taxon>
        <taxon>Daphniidae</taxon>
        <taxon>Daphnia</taxon>
    </lineage>
</organism>